<reference evidence="3" key="1">
    <citation type="submission" date="2022-12" db="EMBL/GenBank/DDBJ databases">
        <authorList>
            <person name="Petersen C."/>
        </authorList>
    </citation>
    <scope>NUCLEOTIDE SEQUENCE</scope>
    <source>
        <strain evidence="3">IBT 29677</strain>
    </source>
</reference>
<evidence type="ECO:0000313" key="4">
    <source>
        <dbReference type="Proteomes" id="UP001147747"/>
    </source>
</evidence>
<comment type="similarity">
    <text evidence="1">Belongs to the short-chain dehydrogenases/reductases (SDR) family.</text>
</comment>
<evidence type="ECO:0000313" key="3">
    <source>
        <dbReference type="EMBL" id="KAJ5377085.1"/>
    </source>
</evidence>
<comment type="caution">
    <text evidence="3">The sequence shown here is derived from an EMBL/GenBank/DDBJ whole genome shotgun (WGS) entry which is preliminary data.</text>
</comment>
<organism evidence="3 4">
    <name type="scientific">Penicillium cosmopolitanum</name>
    <dbReference type="NCBI Taxonomy" id="1131564"/>
    <lineage>
        <taxon>Eukaryota</taxon>
        <taxon>Fungi</taxon>
        <taxon>Dikarya</taxon>
        <taxon>Ascomycota</taxon>
        <taxon>Pezizomycotina</taxon>
        <taxon>Eurotiomycetes</taxon>
        <taxon>Eurotiomycetidae</taxon>
        <taxon>Eurotiales</taxon>
        <taxon>Aspergillaceae</taxon>
        <taxon>Penicillium</taxon>
    </lineage>
</organism>
<sequence length="73" mass="8067">MAFPYKKIIILGATSGIGHKLAERLIQNGSFVIAVGRRKENLDLFVQKHGPARAAGIQFDVCNLDEVQQFVVE</sequence>
<dbReference type="EMBL" id="JAPZBU010000012">
    <property type="protein sequence ID" value="KAJ5377085.1"/>
    <property type="molecule type" value="Genomic_DNA"/>
</dbReference>
<evidence type="ECO:0000256" key="1">
    <source>
        <dbReference type="ARBA" id="ARBA00006484"/>
    </source>
</evidence>
<dbReference type="OrthoDB" id="37659at2759"/>
<keyword evidence="2" id="KW-0560">Oxidoreductase</keyword>
<name>A0A9W9SFK2_9EURO</name>
<dbReference type="InterPro" id="IPR036291">
    <property type="entry name" value="NAD(P)-bd_dom_sf"/>
</dbReference>
<dbReference type="GeneID" id="81377588"/>
<dbReference type="SUPFAM" id="SSF51735">
    <property type="entry name" value="NAD(P)-binding Rossmann-fold domains"/>
    <property type="match status" value="1"/>
</dbReference>
<proteinExistence type="inferred from homology"/>
<dbReference type="Proteomes" id="UP001147747">
    <property type="component" value="Unassembled WGS sequence"/>
</dbReference>
<dbReference type="PANTHER" id="PTHR43669:SF11">
    <property type="entry name" value="SHORT-CHAIN DEHYDROGENASE_OXIDOREDUCTASE"/>
    <property type="match status" value="1"/>
</dbReference>
<evidence type="ECO:0000256" key="2">
    <source>
        <dbReference type="ARBA" id="ARBA00023002"/>
    </source>
</evidence>
<dbReference type="GO" id="GO:0016491">
    <property type="term" value="F:oxidoreductase activity"/>
    <property type="evidence" value="ECO:0007669"/>
    <property type="project" value="UniProtKB-KW"/>
</dbReference>
<dbReference type="AlphaFoldDB" id="A0A9W9SFK2"/>
<protein>
    <submittedName>
        <fullName evidence="3">Uncharacterized protein</fullName>
    </submittedName>
</protein>
<dbReference type="Pfam" id="PF00106">
    <property type="entry name" value="adh_short"/>
    <property type="match status" value="1"/>
</dbReference>
<dbReference type="RefSeq" id="XP_056482115.1">
    <property type="nucleotide sequence ID" value="XM_056638608.1"/>
</dbReference>
<gene>
    <name evidence="3" type="ORF">N7509_013971</name>
</gene>
<dbReference type="InterPro" id="IPR002347">
    <property type="entry name" value="SDR_fam"/>
</dbReference>
<keyword evidence="4" id="KW-1185">Reference proteome</keyword>
<dbReference type="PANTHER" id="PTHR43669">
    <property type="entry name" value="5-KETO-D-GLUCONATE 5-REDUCTASE"/>
    <property type="match status" value="1"/>
</dbReference>
<reference evidence="3" key="2">
    <citation type="journal article" date="2023" name="IMA Fungus">
        <title>Comparative genomic study of the Penicillium genus elucidates a diverse pangenome and 15 lateral gene transfer events.</title>
        <authorList>
            <person name="Petersen C."/>
            <person name="Sorensen T."/>
            <person name="Nielsen M.R."/>
            <person name="Sondergaard T.E."/>
            <person name="Sorensen J.L."/>
            <person name="Fitzpatrick D.A."/>
            <person name="Frisvad J.C."/>
            <person name="Nielsen K.L."/>
        </authorList>
    </citation>
    <scope>NUCLEOTIDE SEQUENCE</scope>
    <source>
        <strain evidence="3">IBT 29677</strain>
    </source>
</reference>
<dbReference type="Gene3D" id="3.40.50.720">
    <property type="entry name" value="NAD(P)-binding Rossmann-like Domain"/>
    <property type="match status" value="1"/>
</dbReference>
<accession>A0A9W9SFK2</accession>